<dbReference type="RefSeq" id="WP_006948732.1">
    <property type="nucleotide sequence ID" value="NZ_CAVK010000004.1"/>
</dbReference>
<dbReference type="PANTHER" id="PTHR43884:SF12">
    <property type="entry name" value="ISOVALERYL-COA DEHYDROGENASE, MITOCHONDRIAL-RELATED"/>
    <property type="match status" value="1"/>
</dbReference>
<dbReference type="GO" id="GO:0050660">
    <property type="term" value="F:flavin adenine dinucleotide binding"/>
    <property type="evidence" value="ECO:0007669"/>
    <property type="project" value="InterPro"/>
</dbReference>
<dbReference type="Gene3D" id="1.20.140.10">
    <property type="entry name" value="Butyryl-CoA Dehydrogenase, subunit A, domain 3"/>
    <property type="match status" value="1"/>
</dbReference>
<evidence type="ECO:0000313" key="4">
    <source>
        <dbReference type="EMBL" id="CCW15744.1"/>
    </source>
</evidence>
<name>N1MG63_9SPHN</name>
<dbReference type="Pfam" id="PF08028">
    <property type="entry name" value="Acyl-CoA_dh_2"/>
    <property type="match status" value="1"/>
</dbReference>
<sequence>MATLINIPETVDGSGYNEAAAIEMVGRARELRPLIESYAPWSDENGRLHADVVSSLKDAGFWDMALPRRWGGYGTSAKAMALVGAELAKADGSVGWVYTVFHGTTWVASLTNDNVQEAIFGDGSKPVLCGIANPPGKLEPVDGGYLLSGRWPYSSGCYHADWAQLGCNIHHPDGRIEHGGNAYVRMNDVTIENTWHMMGMKGTGSNTIVVDKHFIPDFQFQNLVQYCYGMQHPNKRHVGEPSDYWPFMPFLRATAHAVVGGAANSILERVADASRRRPIVYTTYGRQADCVTAQAEFGRAAAKIAAAEAMTVKNCEIIDRVGMTRVPMTPIERAQSKGEGSVAVELASQAVDTLMFLAGSSAFADSNPLQRLYRDCVFAMRHTANLPYVGYEIFGKALLGIEPNIAPQDFI</sequence>
<dbReference type="InterPro" id="IPR046373">
    <property type="entry name" value="Acyl-CoA_Oxase/DH_mid-dom_sf"/>
</dbReference>
<dbReference type="Pfam" id="PF02771">
    <property type="entry name" value="Acyl-CoA_dh_N"/>
    <property type="match status" value="1"/>
</dbReference>
<dbReference type="InterPro" id="IPR036250">
    <property type="entry name" value="AcylCo_DH-like_C"/>
</dbReference>
<dbReference type="SUPFAM" id="SSF47203">
    <property type="entry name" value="Acyl-CoA dehydrogenase C-terminal domain-like"/>
    <property type="match status" value="1"/>
</dbReference>
<evidence type="ECO:0000313" key="5">
    <source>
        <dbReference type="Proteomes" id="UP000013201"/>
    </source>
</evidence>
<dbReference type="AlphaFoldDB" id="N1MG63"/>
<dbReference type="Gene3D" id="2.40.110.10">
    <property type="entry name" value="Butyryl-CoA Dehydrogenase, subunit A, domain 2"/>
    <property type="match status" value="1"/>
</dbReference>
<dbReference type="InterPro" id="IPR009100">
    <property type="entry name" value="AcylCoA_DH/oxidase_NM_dom_sf"/>
</dbReference>
<proteinExistence type="predicted"/>
<dbReference type="InterPro" id="IPR037069">
    <property type="entry name" value="AcylCoA_DH/ox_N_sf"/>
</dbReference>
<feature type="domain" description="Acyl-CoA dehydrogenase C-terminal" evidence="3">
    <location>
        <begin position="257"/>
        <end position="384"/>
    </location>
</feature>
<dbReference type="PANTHER" id="PTHR43884">
    <property type="entry name" value="ACYL-COA DEHYDROGENASE"/>
    <property type="match status" value="1"/>
</dbReference>
<dbReference type="EMBL" id="CAVK010000004">
    <property type="protein sequence ID" value="CCW15744.1"/>
    <property type="molecule type" value="Genomic_DNA"/>
</dbReference>
<keyword evidence="5" id="KW-1185">Reference proteome</keyword>
<evidence type="ECO:0000256" key="1">
    <source>
        <dbReference type="ARBA" id="ARBA00023002"/>
    </source>
</evidence>
<dbReference type="GO" id="GO:0006552">
    <property type="term" value="P:L-leucine catabolic process"/>
    <property type="evidence" value="ECO:0007669"/>
    <property type="project" value="TreeGrafter"/>
</dbReference>
<dbReference type="InterPro" id="IPR013107">
    <property type="entry name" value="Acyl-CoA_DH_C"/>
</dbReference>
<evidence type="ECO:0000259" key="3">
    <source>
        <dbReference type="Pfam" id="PF08028"/>
    </source>
</evidence>
<gene>
    <name evidence="4" type="ORF">EBBID32_720</name>
</gene>
<keyword evidence="1" id="KW-0560">Oxidoreductase</keyword>
<accession>N1MG63</accession>
<feature type="domain" description="Acyl-CoA dehydrogenase/oxidase N-terminal" evidence="2">
    <location>
        <begin position="38"/>
        <end position="102"/>
    </location>
</feature>
<dbReference type="SUPFAM" id="SSF56645">
    <property type="entry name" value="Acyl-CoA dehydrogenase NM domain-like"/>
    <property type="match status" value="1"/>
</dbReference>
<dbReference type="InterPro" id="IPR013786">
    <property type="entry name" value="AcylCoA_DH/ox_N"/>
</dbReference>
<dbReference type="GO" id="GO:0008470">
    <property type="term" value="F:3-methylbutanoyl-CoA dehydrogenase activity"/>
    <property type="evidence" value="ECO:0007669"/>
    <property type="project" value="TreeGrafter"/>
</dbReference>
<evidence type="ECO:0000259" key="2">
    <source>
        <dbReference type="Pfam" id="PF02771"/>
    </source>
</evidence>
<reference evidence="4 5" key="1">
    <citation type="submission" date="2013-03" db="EMBL/GenBank/DDBJ databases">
        <authorList>
            <person name="Le V."/>
        </authorList>
    </citation>
    <scope>NUCLEOTIDE SEQUENCE [LARGE SCALE GENOMIC DNA]</scope>
    <source>
        <strain evidence="4 5">BiD32</strain>
    </source>
</reference>
<dbReference type="Proteomes" id="UP000013201">
    <property type="component" value="Unassembled WGS sequence"/>
</dbReference>
<dbReference type="PIRSF" id="PIRSF016578">
    <property type="entry name" value="HsaA"/>
    <property type="match status" value="1"/>
</dbReference>
<dbReference type="Gene3D" id="1.10.540.10">
    <property type="entry name" value="Acyl-CoA dehydrogenase/oxidase, N-terminal domain"/>
    <property type="match status" value="1"/>
</dbReference>
<protein>
    <submittedName>
        <fullName evidence="4">Acyl-CoA dehydrogenase-like protein</fullName>
    </submittedName>
</protein>
<organism evidence="4 5">
    <name type="scientific">Sphingobium indicum BiD32</name>
    <dbReference type="NCBI Taxonomy" id="1301087"/>
    <lineage>
        <taxon>Bacteria</taxon>
        <taxon>Pseudomonadati</taxon>
        <taxon>Pseudomonadota</taxon>
        <taxon>Alphaproteobacteria</taxon>
        <taxon>Sphingomonadales</taxon>
        <taxon>Sphingomonadaceae</taxon>
        <taxon>Sphingobium</taxon>
    </lineage>
</organism>
<reference evidence="5" key="2">
    <citation type="submission" date="2013-04" db="EMBL/GenBank/DDBJ databases">
        <title>Bisphenol A degrading Sphingobium sp. strain BiD32.</title>
        <authorList>
            <person name="Nielsen J.L."/>
            <person name="Zhou N.A."/>
            <person name="Kjeldal H."/>
        </authorList>
    </citation>
    <scope>NUCLEOTIDE SEQUENCE [LARGE SCALE GENOMIC DNA]</scope>
    <source>
        <strain evidence="5">BiD32</strain>
    </source>
</reference>
<comment type="caution">
    <text evidence="4">The sequence shown here is derived from an EMBL/GenBank/DDBJ whole genome shotgun (WGS) entry which is preliminary data.</text>
</comment>